<reference evidence="1 2" key="1">
    <citation type="journal article" date="2019" name="Commun. Biol.">
        <title>The bagworm genome reveals a unique fibroin gene that provides high tensile strength.</title>
        <authorList>
            <person name="Kono N."/>
            <person name="Nakamura H."/>
            <person name="Ohtoshi R."/>
            <person name="Tomita M."/>
            <person name="Numata K."/>
            <person name="Arakawa K."/>
        </authorList>
    </citation>
    <scope>NUCLEOTIDE SEQUENCE [LARGE SCALE GENOMIC DNA]</scope>
</reference>
<comment type="caution">
    <text evidence="1">The sequence shown here is derived from an EMBL/GenBank/DDBJ whole genome shotgun (WGS) entry which is preliminary data.</text>
</comment>
<name>A0A4C1UE08_EUMVA</name>
<protein>
    <submittedName>
        <fullName evidence="1">Uncharacterized protein</fullName>
    </submittedName>
</protein>
<gene>
    <name evidence="1" type="ORF">EVAR_80065_1</name>
</gene>
<accession>A0A4C1UE08</accession>
<evidence type="ECO:0000313" key="2">
    <source>
        <dbReference type="Proteomes" id="UP000299102"/>
    </source>
</evidence>
<dbReference type="AlphaFoldDB" id="A0A4C1UE08"/>
<organism evidence="1 2">
    <name type="scientific">Eumeta variegata</name>
    <name type="common">Bagworm moth</name>
    <name type="synonym">Eumeta japonica</name>
    <dbReference type="NCBI Taxonomy" id="151549"/>
    <lineage>
        <taxon>Eukaryota</taxon>
        <taxon>Metazoa</taxon>
        <taxon>Ecdysozoa</taxon>
        <taxon>Arthropoda</taxon>
        <taxon>Hexapoda</taxon>
        <taxon>Insecta</taxon>
        <taxon>Pterygota</taxon>
        <taxon>Neoptera</taxon>
        <taxon>Endopterygota</taxon>
        <taxon>Lepidoptera</taxon>
        <taxon>Glossata</taxon>
        <taxon>Ditrysia</taxon>
        <taxon>Tineoidea</taxon>
        <taxon>Psychidae</taxon>
        <taxon>Oiketicinae</taxon>
        <taxon>Eumeta</taxon>
    </lineage>
</organism>
<dbReference type="Proteomes" id="UP000299102">
    <property type="component" value="Unassembled WGS sequence"/>
</dbReference>
<evidence type="ECO:0000313" key="1">
    <source>
        <dbReference type="EMBL" id="GBP24212.1"/>
    </source>
</evidence>
<proteinExistence type="predicted"/>
<sequence length="133" mass="15728">MTDHLREGRPSMETTEDNISAMRLMIETDKNTEKTLGQGGARTMLAEPLHTHNDFHPLTTSQPFEFKCTNFYKVYFIRFRSLDLKSSMGIAVRYCIRTWYGGCKDLRRQYDDHIRERQLNMFSETQSVWSNFT</sequence>
<dbReference type="EMBL" id="BGZK01000159">
    <property type="protein sequence ID" value="GBP24212.1"/>
    <property type="molecule type" value="Genomic_DNA"/>
</dbReference>
<keyword evidence="2" id="KW-1185">Reference proteome</keyword>